<accession>A0A8J4AZT7</accession>
<dbReference type="Pfam" id="PF23774">
    <property type="entry name" value="TPR_GEMI5"/>
    <property type="match status" value="1"/>
</dbReference>
<gene>
    <name evidence="3" type="ORF">Vafri_7168</name>
</gene>
<dbReference type="GO" id="GO:0003730">
    <property type="term" value="F:mRNA 3'-UTR binding"/>
    <property type="evidence" value="ECO:0007669"/>
    <property type="project" value="TreeGrafter"/>
</dbReference>
<dbReference type="InterPro" id="IPR052640">
    <property type="entry name" value="Gemin-5"/>
</dbReference>
<organism evidence="3 4">
    <name type="scientific">Volvox africanus</name>
    <dbReference type="NCBI Taxonomy" id="51714"/>
    <lineage>
        <taxon>Eukaryota</taxon>
        <taxon>Viridiplantae</taxon>
        <taxon>Chlorophyta</taxon>
        <taxon>core chlorophytes</taxon>
        <taxon>Chlorophyceae</taxon>
        <taxon>CS clade</taxon>
        <taxon>Chlamydomonadales</taxon>
        <taxon>Volvocaceae</taxon>
        <taxon>Volvox</taxon>
    </lineage>
</organism>
<evidence type="ECO:0000259" key="2">
    <source>
        <dbReference type="Pfam" id="PF23774"/>
    </source>
</evidence>
<feature type="compositionally biased region" description="Gly residues" evidence="1">
    <location>
        <begin position="971"/>
        <end position="980"/>
    </location>
</feature>
<evidence type="ECO:0000313" key="4">
    <source>
        <dbReference type="Proteomes" id="UP000747399"/>
    </source>
</evidence>
<feature type="region of interest" description="Disordered" evidence="1">
    <location>
        <begin position="160"/>
        <end position="191"/>
    </location>
</feature>
<dbReference type="EMBL" id="BNCO01000010">
    <property type="protein sequence ID" value="GIL51077.1"/>
    <property type="molecule type" value="Genomic_DNA"/>
</dbReference>
<evidence type="ECO:0000256" key="1">
    <source>
        <dbReference type="SAM" id="MobiDB-lite"/>
    </source>
</evidence>
<proteinExistence type="predicted"/>
<dbReference type="Proteomes" id="UP000747399">
    <property type="component" value="Unassembled WGS sequence"/>
</dbReference>
<feature type="compositionally biased region" description="Low complexity" evidence="1">
    <location>
        <begin position="937"/>
        <end position="947"/>
    </location>
</feature>
<evidence type="ECO:0000313" key="3">
    <source>
        <dbReference type="EMBL" id="GIL51077.1"/>
    </source>
</evidence>
<comment type="caution">
    <text evidence="3">The sequence shown here is derived from an EMBL/GenBank/DDBJ whole genome shotgun (WGS) entry which is preliminary data.</text>
</comment>
<name>A0A8J4AZT7_9CHLO</name>
<dbReference type="GO" id="GO:0000387">
    <property type="term" value="P:spliceosomal snRNP assembly"/>
    <property type="evidence" value="ECO:0007669"/>
    <property type="project" value="TreeGrafter"/>
</dbReference>
<feature type="region of interest" description="Disordered" evidence="1">
    <location>
        <begin position="934"/>
        <end position="989"/>
    </location>
</feature>
<feature type="compositionally biased region" description="Gly residues" evidence="1">
    <location>
        <begin position="796"/>
        <end position="818"/>
    </location>
</feature>
<dbReference type="AlphaFoldDB" id="A0A8J4AZT7"/>
<protein>
    <recommendedName>
        <fullName evidence="2">Gem-associated protein 5 TPR domain-containing protein</fullName>
    </recommendedName>
</protein>
<feature type="compositionally biased region" description="Basic and acidic residues" evidence="1">
    <location>
        <begin position="772"/>
        <end position="790"/>
    </location>
</feature>
<keyword evidence="4" id="KW-1185">Reference proteome</keyword>
<dbReference type="PANTHER" id="PTHR46362">
    <property type="entry name" value="GEM-ASSOCIATED PROTEIN 5"/>
    <property type="match status" value="1"/>
</dbReference>
<feature type="region of interest" description="Disordered" evidence="1">
    <location>
        <begin position="752"/>
        <end position="818"/>
    </location>
</feature>
<feature type="domain" description="Gem-associated protein 5 TPR" evidence="2">
    <location>
        <begin position="27"/>
        <end position="115"/>
    </location>
</feature>
<dbReference type="InterPro" id="IPR056421">
    <property type="entry name" value="TPR_GEMI5"/>
</dbReference>
<dbReference type="GO" id="GO:0005634">
    <property type="term" value="C:nucleus"/>
    <property type="evidence" value="ECO:0007669"/>
    <property type="project" value="TreeGrafter"/>
</dbReference>
<feature type="compositionally biased region" description="Low complexity" evidence="1">
    <location>
        <begin position="762"/>
        <end position="771"/>
    </location>
</feature>
<reference evidence="3" key="1">
    <citation type="journal article" date="2021" name="Proc. Natl. Acad. Sci. U.S.A.">
        <title>Three genomes in the algal genus Volvox reveal the fate of a haploid sex-determining region after a transition to homothallism.</title>
        <authorList>
            <person name="Yamamoto K."/>
            <person name="Hamaji T."/>
            <person name="Kawai-Toyooka H."/>
            <person name="Matsuzaki R."/>
            <person name="Takahashi F."/>
            <person name="Nishimura Y."/>
            <person name="Kawachi M."/>
            <person name="Noguchi H."/>
            <person name="Minakuchi Y."/>
            <person name="Umen J.G."/>
            <person name="Toyoda A."/>
            <person name="Nozaki H."/>
        </authorList>
    </citation>
    <scope>NUCLEOTIDE SEQUENCE</scope>
    <source>
        <strain evidence="3">NIES-3780</strain>
    </source>
</reference>
<sequence length="1158" mass="119039">MACQPASVLAAHLILTSRSQEAWRLVQKEDCWNSLLAAAAPSQGYEVWATSMRSRASRLAAGEHVHWAVCHLLSSGDVWEAVQLYMRHGMPREALALARCRLHVRDPAFGSLLDQLLQLLPASLLPERLEQILAQQTRQEGQHRLGRGLECQRLEEEQLKQLPEHKWGPGGRALSGRSHVPSPNPNSSGEVLTSLQETHITSATMPLTGVVAAVAGPASAAASIPHIASTTSDPVLMPSSTHALSKETAACALAPAPDAAAGAGVGVARALAGKVAPEATAAAVSPRLVPPEALALQGLLAGRPLLAARALQAAGTTSALATVAQLCAQVVRARDTDGGRFRMRRERQEMEEDDGQQTMEDLGRACAADAMLAMYRETQRSLAVLASTGGGGGGRTSTQSLTAVQSDVQAACEKAQAASASWGGAALAGTHCAVALLSWCVGRLQQLGLPQSYASRDGDGDGVATSTAASTASRSFGDAARKGSKGTVSIGSDADVYAAMAGREAVQCSIAGEVGSTGRCGDPLDELEEGKEEYDDDDEMALLAVHATYLGRGPLASRGGAARRRVVANRQVRPTGSATTLVAAVPYAAAPQSADLALQAQLGLGEGGHGTGAMLTAAAAAAAASAMWVAACAACGVKKDDSAVARAAQAVLHAATMFAADTITVAAPPSLNARAQSGMVGLDVSMTPHGELSSCPSCFENVQISQNEGCNAEDSSQDVAVPAVEVHQGGGSADWAAGGRLQQLRPQQLEPDHARIGSNDSAGAAAGVDADVGAKDRSGNPRHEDPKEKASTCNGRSGGGGSSGGGSSGGGSSGGGSSGGGDIAKLAVLMAMKEAMAEMQLAICGLAAATMRAGTFHGIVPEEGASAASISSSKDTPEQAARAVVAAARKCAALLPPPMQPPSLLLPAVAAPQVHTSIAATTVLHLDHHRGVHWSQASASPPSTSTAVLTRKTPATRGRSRELGTTVTSGGERGGGGSGGCHRVVGALEPADPASPFHVLFLLQQQDEEVRQQLHPDQLDKGHQQHQQQQQFRDSLREGLVGQQARDHGADGEQDVGDVAVVDAASQSGEDGAVDYVAGSTEGRTFSSWQRATAAAADFTLAPSNVAVGAGRILMRYERTELLRVRRKVLLMESQRSIGLREEALERLQFIGLIAASF</sequence>
<dbReference type="PANTHER" id="PTHR46362:SF1">
    <property type="entry name" value="GEM-ASSOCIATED PROTEIN 5"/>
    <property type="match status" value="1"/>
</dbReference>
<dbReference type="GO" id="GO:0032797">
    <property type="term" value="C:SMN complex"/>
    <property type="evidence" value="ECO:0007669"/>
    <property type="project" value="TreeGrafter"/>
</dbReference>